<reference evidence="2 3" key="1">
    <citation type="submission" date="2019-06" db="EMBL/GenBank/DDBJ databases">
        <title>Tsukamurella conjunctivitidis sp. nov., Tsukamurella assacharolytica sp. nov. and Tsukamurella sputae sp. nov. isolated from patients with conjunctivitis, bacteraemia (lymphoma) and respiratory infection (sputum) in Hong Kong.</title>
        <authorList>
            <person name="Teng J.L.L."/>
            <person name="Lee H.H."/>
            <person name="Fong J.Y.H."/>
            <person name="Fok K.M.N."/>
            <person name="Lau S.K.P."/>
            <person name="Woo P.C.Y."/>
        </authorList>
    </citation>
    <scope>NUCLEOTIDE SEQUENCE [LARGE SCALE GENOMIC DNA]</scope>
    <source>
        <strain evidence="2 3">HKU72</strain>
    </source>
</reference>
<feature type="transmembrane region" description="Helical" evidence="1">
    <location>
        <begin position="34"/>
        <end position="52"/>
    </location>
</feature>
<dbReference type="AlphaFoldDB" id="A0A5C5RT22"/>
<evidence type="ECO:0000313" key="2">
    <source>
        <dbReference type="EMBL" id="TWS25613.1"/>
    </source>
</evidence>
<protein>
    <submittedName>
        <fullName evidence="2">Uncharacterized protein</fullName>
    </submittedName>
</protein>
<keyword evidence="1" id="KW-1133">Transmembrane helix</keyword>
<keyword evidence="1" id="KW-0812">Transmembrane</keyword>
<name>A0A5C5RT22_9ACTN</name>
<proteinExistence type="predicted"/>
<dbReference type="RefSeq" id="WP_146489204.1">
    <property type="nucleotide sequence ID" value="NZ_VIGX01000025.1"/>
</dbReference>
<keyword evidence="1" id="KW-0472">Membrane</keyword>
<dbReference type="EMBL" id="VIGX01000025">
    <property type="protein sequence ID" value="TWS25613.1"/>
    <property type="molecule type" value="Genomic_DNA"/>
</dbReference>
<accession>A0A5C5RT22</accession>
<sequence length="121" mass="13282">MIRPFMPTLVLSIAGAVVACVVSATGTADLWPHLLIAALYMGAMVAATRPLWPSYRRAEQIRSNRLPMNDTGPNHAEEDPELARLDAAMASLQLTIERNDRLARGTYTPADLLILRGRMDP</sequence>
<dbReference type="PROSITE" id="PS51257">
    <property type="entry name" value="PROKAR_LIPOPROTEIN"/>
    <property type="match status" value="1"/>
</dbReference>
<gene>
    <name evidence="2" type="ORF">FK530_22515</name>
</gene>
<dbReference type="Proteomes" id="UP000319375">
    <property type="component" value="Unassembled WGS sequence"/>
</dbReference>
<evidence type="ECO:0000256" key="1">
    <source>
        <dbReference type="SAM" id="Phobius"/>
    </source>
</evidence>
<organism evidence="2 3">
    <name type="scientific">Tsukamurella conjunctivitidis</name>
    <dbReference type="NCBI Taxonomy" id="2592068"/>
    <lineage>
        <taxon>Bacteria</taxon>
        <taxon>Bacillati</taxon>
        <taxon>Actinomycetota</taxon>
        <taxon>Actinomycetes</taxon>
        <taxon>Mycobacteriales</taxon>
        <taxon>Tsukamurellaceae</taxon>
        <taxon>Tsukamurella</taxon>
    </lineage>
</organism>
<comment type="caution">
    <text evidence="2">The sequence shown here is derived from an EMBL/GenBank/DDBJ whole genome shotgun (WGS) entry which is preliminary data.</text>
</comment>
<keyword evidence="3" id="KW-1185">Reference proteome</keyword>
<evidence type="ECO:0000313" key="3">
    <source>
        <dbReference type="Proteomes" id="UP000319375"/>
    </source>
</evidence>